<feature type="compositionally biased region" description="Acidic residues" evidence="3">
    <location>
        <begin position="55"/>
        <end position="65"/>
    </location>
</feature>
<dbReference type="InterPro" id="IPR013083">
    <property type="entry name" value="Znf_RING/FYVE/PHD"/>
</dbReference>
<proteinExistence type="predicted"/>
<dbReference type="PANTHER" id="PTHR16047">
    <property type="entry name" value="RFWD3 PROTEIN"/>
    <property type="match status" value="1"/>
</dbReference>
<dbReference type="EMBL" id="BQNB010019031">
    <property type="protein sequence ID" value="GJT80861.1"/>
    <property type="molecule type" value="Genomic_DNA"/>
</dbReference>
<feature type="region of interest" description="Disordered" evidence="3">
    <location>
        <begin position="1"/>
        <end position="67"/>
    </location>
</feature>
<feature type="region of interest" description="Disordered" evidence="3">
    <location>
        <begin position="280"/>
        <end position="368"/>
    </location>
</feature>
<reference evidence="5" key="2">
    <citation type="submission" date="2022-01" db="EMBL/GenBank/DDBJ databases">
        <authorList>
            <person name="Yamashiro T."/>
            <person name="Shiraishi A."/>
            <person name="Satake H."/>
            <person name="Nakayama K."/>
        </authorList>
    </citation>
    <scope>NUCLEOTIDE SEQUENCE</scope>
</reference>
<keyword evidence="1" id="KW-0862">Zinc</keyword>
<evidence type="ECO:0000259" key="4">
    <source>
        <dbReference type="PROSITE" id="PS50089"/>
    </source>
</evidence>
<name>A0ABQ5H075_9ASTR</name>
<keyword evidence="6" id="KW-1185">Reference proteome</keyword>
<dbReference type="Gene3D" id="3.30.40.10">
    <property type="entry name" value="Zinc/RING finger domain, C3HC4 (zinc finger)"/>
    <property type="match status" value="1"/>
</dbReference>
<dbReference type="SUPFAM" id="SSF57850">
    <property type="entry name" value="RING/U-box"/>
    <property type="match status" value="1"/>
</dbReference>
<dbReference type="InterPro" id="IPR037381">
    <property type="entry name" value="RFWD3"/>
</dbReference>
<evidence type="ECO:0000256" key="2">
    <source>
        <dbReference type="SAM" id="Coils"/>
    </source>
</evidence>
<feature type="compositionally biased region" description="Acidic residues" evidence="3">
    <location>
        <begin position="1"/>
        <end position="45"/>
    </location>
</feature>
<feature type="domain" description="RING-type" evidence="4">
    <location>
        <begin position="106"/>
        <end position="152"/>
    </location>
</feature>
<accession>A0ABQ5H075</accession>
<dbReference type="Pfam" id="PF13639">
    <property type="entry name" value="zf-RING_2"/>
    <property type="match status" value="1"/>
</dbReference>
<dbReference type="Proteomes" id="UP001151760">
    <property type="component" value="Unassembled WGS sequence"/>
</dbReference>
<reference evidence="5" key="1">
    <citation type="journal article" date="2022" name="Int. J. Mol. Sci.">
        <title>Draft Genome of Tanacetum Coccineum: Genomic Comparison of Closely Related Tanacetum-Family Plants.</title>
        <authorList>
            <person name="Yamashiro T."/>
            <person name="Shiraishi A."/>
            <person name="Nakayama K."/>
            <person name="Satake H."/>
        </authorList>
    </citation>
    <scope>NUCLEOTIDE SEQUENCE</scope>
</reference>
<dbReference type="PANTHER" id="PTHR16047:SF7">
    <property type="entry name" value="E3 UBIQUITIN-PROTEIN LIGASE RFWD3"/>
    <property type="match status" value="1"/>
</dbReference>
<sequence length="381" mass="43784">MESEEEEDIMESEEEEDIMESEEEEDIMESEEEEDIMESEEEEDIMESKEKESKEEEDEEEAEQLEEMRPPVVTSWMGPDGITVHGIIYKNDGITRLKNRCQLDDCLICYKPSTTHGKHQICCLPCGHMYGFSCIKKWLLLSSSSGKCPQCNTLCSFQDAILLYPTHLCVTAHEKASSATLFPFTEQGFLEFKNYEYSRMLDAQLLRAADITHMNILRAESLGLADALQRRASLLEPRVELRRRTDALERLVSALRRRMDALVQRSDAFEKKKLAEKAAAKAKKKGEKEAEKVPEKKLKHKEKKDEKKMQASGTVVVPEEEMVEDVAEEPEEEKVEVKDKQTTKTTERVRVRSRSRSNSGKGTDSISKVILKCKKSNNYMY</sequence>
<evidence type="ECO:0000313" key="6">
    <source>
        <dbReference type="Proteomes" id="UP001151760"/>
    </source>
</evidence>
<organism evidence="5 6">
    <name type="scientific">Tanacetum coccineum</name>
    <dbReference type="NCBI Taxonomy" id="301880"/>
    <lineage>
        <taxon>Eukaryota</taxon>
        <taxon>Viridiplantae</taxon>
        <taxon>Streptophyta</taxon>
        <taxon>Embryophyta</taxon>
        <taxon>Tracheophyta</taxon>
        <taxon>Spermatophyta</taxon>
        <taxon>Magnoliopsida</taxon>
        <taxon>eudicotyledons</taxon>
        <taxon>Gunneridae</taxon>
        <taxon>Pentapetalae</taxon>
        <taxon>asterids</taxon>
        <taxon>campanulids</taxon>
        <taxon>Asterales</taxon>
        <taxon>Asteraceae</taxon>
        <taxon>Asteroideae</taxon>
        <taxon>Anthemideae</taxon>
        <taxon>Anthemidinae</taxon>
        <taxon>Tanacetum</taxon>
    </lineage>
</organism>
<dbReference type="PROSITE" id="PS50089">
    <property type="entry name" value="ZF_RING_2"/>
    <property type="match status" value="1"/>
</dbReference>
<evidence type="ECO:0000313" key="5">
    <source>
        <dbReference type="EMBL" id="GJT80861.1"/>
    </source>
</evidence>
<dbReference type="InterPro" id="IPR001841">
    <property type="entry name" value="Znf_RING"/>
</dbReference>
<protein>
    <submittedName>
        <fullName evidence="5">Zinc finger, RING/FYVE/PHD-type containing protein</fullName>
    </submittedName>
</protein>
<feature type="coiled-coil region" evidence="2">
    <location>
        <begin position="238"/>
        <end position="272"/>
    </location>
</feature>
<keyword evidence="1" id="KW-0479">Metal-binding</keyword>
<feature type="compositionally biased region" description="Acidic residues" evidence="3">
    <location>
        <begin position="318"/>
        <end position="334"/>
    </location>
</feature>
<keyword evidence="1" id="KW-0863">Zinc-finger</keyword>
<gene>
    <name evidence="5" type="ORF">Tco_1055203</name>
</gene>
<keyword evidence="2" id="KW-0175">Coiled coil</keyword>
<comment type="caution">
    <text evidence="5">The sequence shown here is derived from an EMBL/GenBank/DDBJ whole genome shotgun (WGS) entry which is preliminary data.</text>
</comment>
<evidence type="ECO:0000256" key="1">
    <source>
        <dbReference type="PROSITE-ProRule" id="PRU00175"/>
    </source>
</evidence>
<evidence type="ECO:0000256" key="3">
    <source>
        <dbReference type="SAM" id="MobiDB-lite"/>
    </source>
</evidence>
<feature type="compositionally biased region" description="Basic and acidic residues" evidence="3">
    <location>
        <begin position="335"/>
        <end position="350"/>
    </location>
</feature>
<feature type="compositionally biased region" description="Basic and acidic residues" evidence="3">
    <location>
        <begin position="286"/>
        <end position="296"/>
    </location>
</feature>